<evidence type="ECO:0000313" key="1">
    <source>
        <dbReference type="EMBL" id="PLA75890.1"/>
    </source>
</evidence>
<protein>
    <submittedName>
        <fullName evidence="1">Uncharacterized protein</fullName>
    </submittedName>
</protein>
<comment type="caution">
    <text evidence="1">The sequence shown here is derived from an EMBL/GenBank/DDBJ whole genome shotgun (WGS) entry which is preliminary data.</text>
</comment>
<gene>
    <name evidence="1" type="ORF">CYR79_08990</name>
</gene>
<sequence length="214" mass="25127">MELNENILATFCDSFDDYLISNNLTMKRADTVAYRWLSITSNELLTNISIFKRFALNKLLKRDGHVKMLDTNQALILRISENSNDISYIAPLSPINIAETFSNKDEYNKVVVELTDLFSQWVKKDQYDNIRSVIADYWEKHFGITDFELKVTYTAKRNLLGFSVKTNLRNKKNIKKYYRYAKALFPKSTYNLNIDKSNQILNFEISTYDESDIY</sequence>
<dbReference type="AlphaFoldDB" id="A0A2I2A918"/>
<organism evidence="1 2">
    <name type="scientific">Ligilactobacillus agilis</name>
    <dbReference type="NCBI Taxonomy" id="1601"/>
    <lineage>
        <taxon>Bacteria</taxon>
        <taxon>Bacillati</taxon>
        <taxon>Bacillota</taxon>
        <taxon>Bacilli</taxon>
        <taxon>Lactobacillales</taxon>
        <taxon>Lactobacillaceae</taxon>
        <taxon>Ligilactobacillus</taxon>
    </lineage>
</organism>
<evidence type="ECO:0000313" key="2">
    <source>
        <dbReference type="Proteomes" id="UP000234579"/>
    </source>
</evidence>
<dbReference type="Proteomes" id="UP000234579">
    <property type="component" value="Unassembled WGS sequence"/>
</dbReference>
<reference evidence="2" key="1">
    <citation type="submission" date="2017-12" db="EMBL/GenBank/DDBJ databases">
        <authorList>
            <person name="Christensen H."/>
        </authorList>
    </citation>
    <scope>NUCLEOTIDE SEQUENCE [LARGE SCALE GENOMIC DNA]</scope>
    <source>
        <strain evidence="2">268A</strain>
    </source>
</reference>
<accession>A0A2I2A918</accession>
<proteinExistence type="predicted"/>
<dbReference type="EMBL" id="PKGI01000045">
    <property type="protein sequence ID" value="PLA75890.1"/>
    <property type="molecule type" value="Genomic_DNA"/>
</dbReference>
<name>A0A2I2A918_9LACO</name>
<dbReference type="RefSeq" id="WP_101812244.1">
    <property type="nucleotide sequence ID" value="NZ_JAEHNV010000021.1"/>
</dbReference>